<evidence type="ECO:0000313" key="1">
    <source>
        <dbReference type="EMBL" id="KAA0065841.1"/>
    </source>
</evidence>
<name>A0A5A7VJI2_CUCMM</name>
<comment type="caution">
    <text evidence="1">The sequence shown here is derived from an EMBL/GenBank/DDBJ whole genome shotgun (WGS) entry which is preliminary data.</text>
</comment>
<dbReference type="OrthoDB" id="879713at2759"/>
<dbReference type="Proteomes" id="UP000321947">
    <property type="component" value="Unassembled WGS sequence"/>
</dbReference>
<dbReference type="EMBL" id="SSTD01004087">
    <property type="protein sequence ID" value="TYK24050.1"/>
    <property type="molecule type" value="Genomic_DNA"/>
</dbReference>
<gene>
    <name evidence="2" type="ORF">E5676_scaffold943G00130</name>
    <name evidence="1" type="ORF">E6C27_scaffold37G001520</name>
</gene>
<reference evidence="3 4" key="1">
    <citation type="submission" date="2019-08" db="EMBL/GenBank/DDBJ databases">
        <title>Draft genome sequences of two oriental melons (Cucumis melo L. var makuwa).</title>
        <authorList>
            <person name="Kwon S.-Y."/>
        </authorList>
    </citation>
    <scope>NUCLEOTIDE SEQUENCE [LARGE SCALE GENOMIC DNA]</scope>
    <source>
        <strain evidence="4">cv. Chang Bougi</strain>
        <strain evidence="3">cv. SW 3</strain>
        <tissue evidence="1">Leaf</tissue>
    </source>
</reference>
<protein>
    <submittedName>
        <fullName evidence="1">CACTA en-spm transposon protein</fullName>
    </submittedName>
</protein>
<evidence type="ECO:0000313" key="2">
    <source>
        <dbReference type="EMBL" id="TYK24050.1"/>
    </source>
</evidence>
<evidence type="ECO:0000313" key="3">
    <source>
        <dbReference type="Proteomes" id="UP000321393"/>
    </source>
</evidence>
<dbReference type="EMBL" id="SSTE01001190">
    <property type="protein sequence ID" value="KAA0065841.1"/>
    <property type="molecule type" value="Genomic_DNA"/>
</dbReference>
<dbReference type="Proteomes" id="UP000321393">
    <property type="component" value="Unassembled WGS sequence"/>
</dbReference>
<proteinExistence type="predicted"/>
<evidence type="ECO:0000313" key="4">
    <source>
        <dbReference type="Proteomes" id="UP000321947"/>
    </source>
</evidence>
<accession>A0A5A7VJI2</accession>
<sequence>MKKGEREIVVVAAVPLAVEKETEEGHLEDEMSRNIGIDIDKDTTNIFKDILNKALNELFIEHQMLNTFKEFWGDCHRHFKSDPDEARANPPHILVEHDEDWHYLCDHYTSHEQSRANKTTKQKQPYKHSSMSKFFYNNTSLLSKEGRRSTVWGYFKKHTFGMGRSCRRPWRPCELSKEHFCP</sequence>
<dbReference type="AlphaFoldDB" id="A0A5A7VJI2"/>
<organism evidence="1 3">
    <name type="scientific">Cucumis melo var. makuwa</name>
    <name type="common">Oriental melon</name>
    <dbReference type="NCBI Taxonomy" id="1194695"/>
    <lineage>
        <taxon>Eukaryota</taxon>
        <taxon>Viridiplantae</taxon>
        <taxon>Streptophyta</taxon>
        <taxon>Embryophyta</taxon>
        <taxon>Tracheophyta</taxon>
        <taxon>Spermatophyta</taxon>
        <taxon>Magnoliopsida</taxon>
        <taxon>eudicotyledons</taxon>
        <taxon>Gunneridae</taxon>
        <taxon>Pentapetalae</taxon>
        <taxon>rosids</taxon>
        <taxon>fabids</taxon>
        <taxon>Cucurbitales</taxon>
        <taxon>Cucurbitaceae</taxon>
        <taxon>Benincaseae</taxon>
        <taxon>Cucumis</taxon>
    </lineage>
</organism>